<dbReference type="EMBL" id="JAPHNL010000263">
    <property type="protein sequence ID" value="MCX3062207.1"/>
    <property type="molecule type" value="Genomic_DNA"/>
</dbReference>
<gene>
    <name evidence="3" type="ORF">OFY01_21070</name>
</gene>
<keyword evidence="2" id="KW-0472">Membrane</keyword>
<keyword evidence="2" id="KW-1133">Transmembrane helix</keyword>
<evidence type="ECO:0000313" key="3">
    <source>
        <dbReference type="EMBL" id="MCX3062207.1"/>
    </source>
</evidence>
<feature type="region of interest" description="Disordered" evidence="1">
    <location>
        <begin position="136"/>
        <end position="161"/>
    </location>
</feature>
<feature type="compositionally biased region" description="Basic and acidic residues" evidence="1">
    <location>
        <begin position="140"/>
        <end position="149"/>
    </location>
</feature>
<keyword evidence="4" id="KW-1185">Reference proteome</keyword>
<feature type="non-terminal residue" evidence="3">
    <location>
        <position position="161"/>
    </location>
</feature>
<organism evidence="3 4">
    <name type="scientific">Streptomyces beihaiensis</name>
    <dbReference type="NCBI Taxonomy" id="2984495"/>
    <lineage>
        <taxon>Bacteria</taxon>
        <taxon>Bacillati</taxon>
        <taxon>Actinomycetota</taxon>
        <taxon>Actinomycetes</taxon>
        <taxon>Kitasatosporales</taxon>
        <taxon>Streptomycetaceae</taxon>
        <taxon>Streptomyces</taxon>
    </lineage>
</organism>
<sequence>MREDERAYRHPQERRGRGIPDGLLVAVLGFLLGMTVLVWTATGLAGLFAKGAWPTHVTFGRTPMAMRALIAAPHDLPGAWPDTPKPELSGYGLFWGLFIGQLMVLVVLAVFVAGTVARWRAVRRADRARAAASVSGFAARRGDPRDEPQRTVTPDGAPGHT</sequence>
<keyword evidence="2" id="KW-0812">Transmembrane</keyword>
<dbReference type="Proteomes" id="UP001163064">
    <property type="component" value="Unassembled WGS sequence"/>
</dbReference>
<comment type="caution">
    <text evidence="3">The sequence shown here is derived from an EMBL/GenBank/DDBJ whole genome shotgun (WGS) entry which is preliminary data.</text>
</comment>
<evidence type="ECO:0000256" key="1">
    <source>
        <dbReference type="SAM" id="MobiDB-lite"/>
    </source>
</evidence>
<accession>A0ABT3TYT5</accession>
<protein>
    <submittedName>
        <fullName evidence="3">Type VI secretion protein</fullName>
    </submittedName>
</protein>
<evidence type="ECO:0000256" key="2">
    <source>
        <dbReference type="SAM" id="Phobius"/>
    </source>
</evidence>
<feature type="transmembrane region" description="Helical" evidence="2">
    <location>
        <begin position="21"/>
        <end position="49"/>
    </location>
</feature>
<reference evidence="3" key="1">
    <citation type="submission" date="2022-10" db="EMBL/GenBank/DDBJ databases">
        <title>Streptomyces beihaiensis sp. nov., a chitin degrading actinobacterium, isolated from shrimp pond soil.</title>
        <authorList>
            <person name="Xie J."/>
            <person name="Shen N."/>
        </authorList>
    </citation>
    <scope>NUCLEOTIDE SEQUENCE</scope>
    <source>
        <strain evidence="3">GXMU-J5</strain>
    </source>
</reference>
<evidence type="ECO:0000313" key="4">
    <source>
        <dbReference type="Proteomes" id="UP001163064"/>
    </source>
</evidence>
<name>A0ABT3TYT5_9ACTN</name>
<feature type="transmembrane region" description="Helical" evidence="2">
    <location>
        <begin position="93"/>
        <end position="117"/>
    </location>
</feature>
<proteinExistence type="predicted"/>